<evidence type="ECO:0000313" key="2">
    <source>
        <dbReference type="Proteomes" id="UP000298663"/>
    </source>
</evidence>
<comment type="caution">
    <text evidence="1">The sequence shown here is derived from an EMBL/GenBank/DDBJ whole genome shotgun (WGS) entry which is preliminary data.</text>
</comment>
<keyword evidence="2" id="KW-1185">Reference proteome</keyword>
<dbReference type="EMBL" id="AZBU02000002">
    <property type="protein sequence ID" value="TKR95773.1"/>
    <property type="molecule type" value="Genomic_DNA"/>
</dbReference>
<dbReference type="AlphaFoldDB" id="A0A4U5PH67"/>
<proteinExistence type="predicted"/>
<reference evidence="1 2" key="1">
    <citation type="journal article" date="2015" name="Genome Biol.">
        <title>Comparative genomics of Steinernema reveals deeply conserved gene regulatory networks.</title>
        <authorList>
            <person name="Dillman A.R."/>
            <person name="Macchietto M."/>
            <person name="Porter C.F."/>
            <person name="Rogers A."/>
            <person name="Williams B."/>
            <person name="Antoshechkin I."/>
            <person name="Lee M.M."/>
            <person name="Goodwin Z."/>
            <person name="Lu X."/>
            <person name="Lewis E.E."/>
            <person name="Goodrich-Blair H."/>
            <person name="Stock S.P."/>
            <person name="Adams B.J."/>
            <person name="Sternberg P.W."/>
            <person name="Mortazavi A."/>
        </authorList>
    </citation>
    <scope>NUCLEOTIDE SEQUENCE [LARGE SCALE GENOMIC DNA]</scope>
    <source>
        <strain evidence="1 2">ALL</strain>
    </source>
</reference>
<gene>
    <name evidence="1" type="ORF">L596_009897</name>
</gene>
<organism evidence="1 2">
    <name type="scientific">Steinernema carpocapsae</name>
    <name type="common">Entomopathogenic nematode</name>
    <dbReference type="NCBI Taxonomy" id="34508"/>
    <lineage>
        <taxon>Eukaryota</taxon>
        <taxon>Metazoa</taxon>
        <taxon>Ecdysozoa</taxon>
        <taxon>Nematoda</taxon>
        <taxon>Chromadorea</taxon>
        <taxon>Rhabditida</taxon>
        <taxon>Tylenchina</taxon>
        <taxon>Panagrolaimomorpha</taxon>
        <taxon>Strongyloidoidea</taxon>
        <taxon>Steinernematidae</taxon>
        <taxon>Steinernema</taxon>
    </lineage>
</organism>
<dbReference type="Proteomes" id="UP000298663">
    <property type="component" value="Unassembled WGS sequence"/>
</dbReference>
<name>A0A4U5PH67_STECR</name>
<evidence type="ECO:0000313" key="1">
    <source>
        <dbReference type="EMBL" id="TKR95773.1"/>
    </source>
</evidence>
<protein>
    <submittedName>
        <fullName evidence="1">Uncharacterized protein</fullName>
    </submittedName>
</protein>
<reference evidence="1 2" key="2">
    <citation type="journal article" date="2019" name="G3 (Bethesda)">
        <title>Hybrid Assembly of the Genome of the Entomopathogenic Nematode Steinernema carpocapsae Identifies the X-Chromosome.</title>
        <authorList>
            <person name="Serra L."/>
            <person name="Macchietto M."/>
            <person name="Macias-Munoz A."/>
            <person name="McGill C.J."/>
            <person name="Rodriguez I.M."/>
            <person name="Rodriguez B."/>
            <person name="Murad R."/>
            <person name="Mortazavi A."/>
        </authorList>
    </citation>
    <scope>NUCLEOTIDE SEQUENCE [LARGE SCALE GENOMIC DNA]</scope>
    <source>
        <strain evidence="1 2">ALL</strain>
    </source>
</reference>
<sequence>MLYYGPKATATQSNYEWSPMALSTIPDELLKMRLRLHLYQEAVISIDGLLLTVQSRKPDRIDLGVLLYRLL</sequence>
<accession>A0A4U5PH67</accession>